<reference evidence="2" key="1">
    <citation type="submission" date="2020-10" db="EMBL/GenBank/DDBJ databases">
        <authorList>
            <person name="Gilroy R."/>
        </authorList>
    </citation>
    <scope>NUCLEOTIDE SEQUENCE</scope>
    <source>
        <strain evidence="2">CHK157-1446</strain>
    </source>
</reference>
<comment type="caution">
    <text evidence="2">The sequence shown here is derived from an EMBL/GenBank/DDBJ whole genome shotgun (WGS) entry which is preliminary data.</text>
</comment>
<name>A0A9D1JI78_9FIRM</name>
<reference evidence="2" key="2">
    <citation type="journal article" date="2021" name="PeerJ">
        <title>Extensive microbial diversity within the chicken gut microbiome revealed by metagenomics and culture.</title>
        <authorList>
            <person name="Gilroy R."/>
            <person name="Ravi A."/>
            <person name="Getino M."/>
            <person name="Pursley I."/>
            <person name="Horton D.L."/>
            <person name="Alikhan N.F."/>
            <person name="Baker D."/>
            <person name="Gharbi K."/>
            <person name="Hall N."/>
            <person name="Watson M."/>
            <person name="Adriaenssens E.M."/>
            <person name="Foster-Nyarko E."/>
            <person name="Jarju S."/>
            <person name="Secka A."/>
            <person name="Antonio M."/>
            <person name="Oren A."/>
            <person name="Chaudhuri R.R."/>
            <person name="La Ragione R."/>
            <person name="Hildebrand F."/>
            <person name="Pallen M.J."/>
        </authorList>
    </citation>
    <scope>NUCLEOTIDE SEQUENCE</scope>
    <source>
        <strain evidence="2">CHK157-1446</strain>
    </source>
</reference>
<dbReference type="AlphaFoldDB" id="A0A9D1JI78"/>
<feature type="transmembrane region" description="Helical" evidence="1">
    <location>
        <begin position="183"/>
        <end position="201"/>
    </location>
</feature>
<proteinExistence type="predicted"/>
<evidence type="ECO:0000256" key="1">
    <source>
        <dbReference type="SAM" id="Phobius"/>
    </source>
</evidence>
<gene>
    <name evidence="2" type="ORF">IAD01_06820</name>
</gene>
<protein>
    <submittedName>
        <fullName evidence="2">Uncharacterized protein</fullName>
    </submittedName>
</protein>
<accession>A0A9D1JI78</accession>
<keyword evidence="1" id="KW-0472">Membrane</keyword>
<dbReference type="EMBL" id="DVIR01000060">
    <property type="protein sequence ID" value="HIS25096.1"/>
    <property type="molecule type" value="Genomic_DNA"/>
</dbReference>
<dbReference type="Proteomes" id="UP000823982">
    <property type="component" value="Unassembled WGS sequence"/>
</dbReference>
<sequence>MRFFACVWCDEAACASKAICSVCGAEYGDINPNNHKAVTAVAAKDPTCTVNGNIEYWYCTACGKYFSDEACTNEIAYEDTIIPVAGHKAAVKNVIPATCELDGNAGDLYCSVCGQLLSTNNIIPKLGHNYVDGKCVVCGAIDPSYVSPDAPDEGEEIVIEEPVEGGISLTTTDSVSGTSSDKAVITLIAIALISAAAVVVGKVRA</sequence>
<evidence type="ECO:0000313" key="2">
    <source>
        <dbReference type="EMBL" id="HIS25096.1"/>
    </source>
</evidence>
<keyword evidence="1" id="KW-1133">Transmembrane helix</keyword>
<organism evidence="2 3">
    <name type="scientific">Candidatus Faeciplasma gallinarum</name>
    <dbReference type="NCBI Taxonomy" id="2840799"/>
    <lineage>
        <taxon>Bacteria</taxon>
        <taxon>Bacillati</taxon>
        <taxon>Bacillota</taxon>
        <taxon>Clostridia</taxon>
        <taxon>Eubacteriales</taxon>
        <taxon>Oscillospiraceae</taxon>
        <taxon>Oscillospiraceae incertae sedis</taxon>
        <taxon>Candidatus Faeciplasma</taxon>
    </lineage>
</organism>
<evidence type="ECO:0000313" key="3">
    <source>
        <dbReference type="Proteomes" id="UP000823982"/>
    </source>
</evidence>
<keyword evidence="1" id="KW-0812">Transmembrane</keyword>